<keyword evidence="2 5" id="KW-0863">Zinc-finger</keyword>
<dbReference type="CDD" id="cd02340">
    <property type="entry name" value="ZZ_NBR1_like"/>
    <property type="match status" value="2"/>
</dbReference>
<dbReference type="Gene3D" id="3.40.605.10">
    <property type="entry name" value="Aldehyde Dehydrogenase, Chain A, domain 1"/>
    <property type="match status" value="2"/>
</dbReference>
<dbReference type="InParanoid" id="A0A1Z5THG6"/>
<protein>
    <recommendedName>
        <fullName evidence="7">ZZ-type domain-containing protein</fullName>
    </recommendedName>
</protein>
<dbReference type="PANTHER" id="PTHR43353">
    <property type="entry name" value="SUCCINATE-SEMIALDEHYDE DEHYDROGENASE, MITOCHONDRIAL"/>
    <property type="match status" value="1"/>
</dbReference>
<dbReference type="Gene3D" id="3.40.309.10">
    <property type="entry name" value="Aldehyde Dehydrogenase, Chain A, domain 2"/>
    <property type="match status" value="1"/>
</dbReference>
<evidence type="ECO:0000256" key="3">
    <source>
        <dbReference type="ARBA" id="ARBA00022833"/>
    </source>
</evidence>
<evidence type="ECO:0000256" key="4">
    <source>
        <dbReference type="ARBA" id="ARBA00023002"/>
    </source>
</evidence>
<keyword evidence="3" id="KW-0862">Zinc</keyword>
<evidence type="ECO:0000256" key="5">
    <source>
        <dbReference type="PROSITE-ProRule" id="PRU00228"/>
    </source>
</evidence>
<evidence type="ECO:0000313" key="8">
    <source>
        <dbReference type="EMBL" id="OTA35439.1"/>
    </source>
</evidence>
<dbReference type="SMART" id="SM00291">
    <property type="entry name" value="ZnF_ZZ"/>
    <property type="match status" value="4"/>
</dbReference>
<feature type="region of interest" description="Disordered" evidence="6">
    <location>
        <begin position="939"/>
        <end position="970"/>
    </location>
</feature>
<dbReference type="CDD" id="cd02249">
    <property type="entry name" value="ZZ"/>
    <property type="match status" value="1"/>
</dbReference>
<evidence type="ECO:0000256" key="6">
    <source>
        <dbReference type="SAM" id="MobiDB-lite"/>
    </source>
</evidence>
<feature type="compositionally biased region" description="Low complexity" evidence="6">
    <location>
        <begin position="782"/>
        <end position="797"/>
    </location>
</feature>
<evidence type="ECO:0000256" key="1">
    <source>
        <dbReference type="ARBA" id="ARBA00022723"/>
    </source>
</evidence>
<comment type="caution">
    <text evidence="8">The sequence shown here is derived from an EMBL/GenBank/DDBJ whole genome shotgun (WGS) entry which is preliminary data.</text>
</comment>
<dbReference type="VEuPathDB" id="FungiDB:BTJ68_03818"/>
<feature type="compositionally biased region" description="Polar residues" evidence="6">
    <location>
        <begin position="156"/>
        <end position="165"/>
    </location>
</feature>
<organism evidence="8 9">
    <name type="scientific">Hortaea werneckii EXF-2000</name>
    <dbReference type="NCBI Taxonomy" id="1157616"/>
    <lineage>
        <taxon>Eukaryota</taxon>
        <taxon>Fungi</taxon>
        <taxon>Dikarya</taxon>
        <taxon>Ascomycota</taxon>
        <taxon>Pezizomycotina</taxon>
        <taxon>Dothideomycetes</taxon>
        <taxon>Dothideomycetidae</taxon>
        <taxon>Mycosphaerellales</taxon>
        <taxon>Teratosphaeriaceae</taxon>
        <taxon>Hortaea</taxon>
    </lineage>
</organism>
<dbReference type="CDD" id="cd14947">
    <property type="entry name" value="NBR1_like"/>
    <property type="match status" value="1"/>
</dbReference>
<dbReference type="Pfam" id="PF00171">
    <property type="entry name" value="Aldedh"/>
    <property type="match status" value="1"/>
</dbReference>
<dbReference type="InterPro" id="IPR000433">
    <property type="entry name" value="Znf_ZZ"/>
</dbReference>
<dbReference type="InterPro" id="IPR016163">
    <property type="entry name" value="Ald_DH_C"/>
</dbReference>
<dbReference type="SUPFAM" id="SSF57850">
    <property type="entry name" value="RING/U-box"/>
    <property type="match status" value="4"/>
</dbReference>
<feature type="compositionally biased region" description="Polar residues" evidence="6">
    <location>
        <begin position="798"/>
        <end position="809"/>
    </location>
</feature>
<keyword evidence="9" id="KW-1185">Reference proteome</keyword>
<reference evidence="8 9" key="1">
    <citation type="submission" date="2017-01" db="EMBL/GenBank/DDBJ databases">
        <title>The recent genome duplication of the halophilic yeast Hortaea werneckii: insights from long-read sequencing.</title>
        <authorList>
            <person name="Sinha S."/>
            <person name="Flibotte S."/>
            <person name="Neira M."/>
            <person name="Lenassi M."/>
            <person name="Gostincar C."/>
            <person name="Stajich J.E."/>
            <person name="Nislow C.E."/>
        </authorList>
    </citation>
    <scope>NUCLEOTIDE SEQUENCE [LARGE SCALE GENOMIC DNA]</scope>
    <source>
        <strain evidence="8 9">EXF-2000</strain>
    </source>
</reference>
<dbReference type="GO" id="GO:0008270">
    <property type="term" value="F:zinc ion binding"/>
    <property type="evidence" value="ECO:0007669"/>
    <property type="project" value="UniProtKB-KW"/>
</dbReference>
<evidence type="ECO:0000259" key="7">
    <source>
        <dbReference type="PROSITE" id="PS50135"/>
    </source>
</evidence>
<dbReference type="EMBL" id="MUNK01000044">
    <property type="protein sequence ID" value="OTA35439.1"/>
    <property type="molecule type" value="Genomic_DNA"/>
</dbReference>
<dbReference type="Gene3D" id="3.30.60.90">
    <property type="match status" value="4"/>
</dbReference>
<dbReference type="PROSITE" id="PS50135">
    <property type="entry name" value="ZF_ZZ_2"/>
    <property type="match status" value="1"/>
</dbReference>
<keyword evidence="4" id="KW-0560">Oxidoreductase</keyword>
<accession>A0A1Z5THG6</accession>
<dbReference type="Proteomes" id="UP000194280">
    <property type="component" value="Unassembled WGS sequence"/>
</dbReference>
<dbReference type="STRING" id="1157616.A0A1Z5THG6"/>
<feature type="region of interest" description="Disordered" evidence="6">
    <location>
        <begin position="782"/>
        <end position="809"/>
    </location>
</feature>
<dbReference type="InterPro" id="IPR016162">
    <property type="entry name" value="Ald_DH_N"/>
</dbReference>
<dbReference type="InterPro" id="IPR032350">
    <property type="entry name" value="Nbr1_FW"/>
</dbReference>
<dbReference type="InterPro" id="IPR043145">
    <property type="entry name" value="Znf_ZZ_sf"/>
</dbReference>
<sequence length="1474" mass="161108">MAATGNHNAVPPDTLITIKVSVNDNLKKLKLPLRDLGANVLPDKLRTLLNIKPEQVVVFERFSDSAGGYITLDPNSQQVFKTLIRAAKAKLKLRLKATVTPMEPQEQEVNKDLPQNATDPVIVSSPVYQESPRDSTALGCRSVGSGIFQFREARNSETSPSNTDEAQAPQPAASTNKAFFDGLASQTSLPVRTKEQRSNILINSHGHPWSVYCNACDKAMADAHFHCSICDGGDYDLCQDCVVSGKLCPGEGHWLIKRSIQDGKVVNSTTERISPRSARVSKPIKIEDLMQSSSEEKKEMPGSFADETKTLTEEPQISTRTCNSCVVVLPEREFVTCTTCDDFDLCISCHTAGKHGHHPAHGFKPATDDTMLSLAAETMLSPGRNVRHNAICDGCDSKIYGVRHKCLTCPDWDYCGECVKGARHTHPRHRFAPIYNPIPDQYVTPVRHFGIFCDGPLCNHKSDQSYITGVRYKCAVCHDTDFCASCEASPGNHHNRTHPLIKFKTPVRNVSITTENEDVRGNVRMMGDRQQAAAQVVAAEAETPVAPQGNAASQVKTMAEIEPSDAKEAQPIPVFTSDSKSAAASESVAPHSALLNAHFVQDSIPDGMTIAPGARFTQMWTLKNPGPYAWPAGCSVRYTGGDNMLNVDNGHPSYVTDIADATESNVVGRSVQVGEEAAFKVTLKAPAREGKSISYWRLKAADGTPFGHRLWCDVDVKAPAVPSSVAPKPEQPTFASPFEAAEKAHTLRLQQANLQAQRQAQFQQMMMARRQRDAQLLQQREMIQRQQAAQKAQEQAQESNSGAPPTYESSENLHARLAGMRAEQQRRRDAMMAHFRAQQTHAMQATPTSVSPEAERARKEAAKQRVEHIKAKIMRNREEQARKALEAQRAAAAEQKNSDETEKVKKIIEEVTKSVEEEEQVQKAADEEKMEGSQMVFPKLEKESPASSTYQSATSSSIKGKPAYVESEEGEIERAATPRTAPAGPASVISTIASPTVERGNDDDEFEVMSAEDSEEEDDGFLTDEEYDILDASDEETVASKPPFVPLFINGQPLPLTDSSRLYPVHSALSSSSEDEPIHYYASASLSDCAQACEAAWSAFNGTPTPTSSSSDSAWKRSTVTTRRSLILRAADLLETRQDEFIESQIRETSCQRAWAATNISLTAGYMREIAARISSVLAGEIPTMEKRDTFAFVFKEPIGPCVRGDAEVVTEGLVGDERIRKVEFIGSAAVGRKVAGLAAKYLKPVLMELGGKCPAIVLDDADLEKAAMLCAKGAVMHHGQICFSTERIIVLKSVAQRFQDLLVKAMANEPGGTAVHSGIAEKAQSILQDAKDHGNQFLVGGPEMAVENGLKPSIVLVDSKTNKDDLKIVDEETFGPSASLYVVEDDAEAIQLANRSAYGLNATIHSNNMERALKMGRELEYGQVHVNSITVFTSWTGPQGGVKGSGWGRQNARWGMEEFLQEKFITYHGKDSG</sequence>
<dbReference type="Pfam" id="PF00569">
    <property type="entry name" value="ZZ"/>
    <property type="match status" value="2"/>
</dbReference>
<dbReference type="PANTHER" id="PTHR43353:SF6">
    <property type="entry name" value="CYTOPLASMIC ALDEHYDE DEHYDROGENASE (EUROFUNG)"/>
    <property type="match status" value="1"/>
</dbReference>
<feature type="region of interest" description="Disordered" evidence="6">
    <location>
        <begin position="153"/>
        <end position="173"/>
    </location>
</feature>
<dbReference type="InterPro" id="IPR050740">
    <property type="entry name" value="Aldehyde_DH_Superfamily"/>
</dbReference>
<dbReference type="InterPro" id="IPR015590">
    <property type="entry name" value="Aldehyde_DH_dom"/>
</dbReference>
<dbReference type="InterPro" id="IPR016161">
    <property type="entry name" value="Ald_DH/histidinol_DH"/>
</dbReference>
<dbReference type="GO" id="GO:0004777">
    <property type="term" value="F:succinate-semialdehyde dehydrogenase (NAD+) activity"/>
    <property type="evidence" value="ECO:0007669"/>
    <property type="project" value="TreeGrafter"/>
</dbReference>
<dbReference type="GO" id="GO:0009450">
    <property type="term" value="P:gamma-aminobutyric acid catabolic process"/>
    <property type="evidence" value="ECO:0007669"/>
    <property type="project" value="TreeGrafter"/>
</dbReference>
<name>A0A1Z5THG6_HORWE</name>
<dbReference type="OrthoDB" id="661148at2759"/>
<dbReference type="Gene3D" id="2.60.40.10">
    <property type="entry name" value="Immunoglobulins"/>
    <property type="match status" value="1"/>
</dbReference>
<feature type="domain" description="ZZ-type" evidence="7">
    <location>
        <begin position="453"/>
        <end position="508"/>
    </location>
</feature>
<dbReference type="InterPro" id="IPR013783">
    <property type="entry name" value="Ig-like_fold"/>
</dbReference>
<keyword evidence="1" id="KW-0479">Metal-binding</keyword>
<dbReference type="Pfam" id="PF16158">
    <property type="entry name" value="N_BRCA1_IG"/>
    <property type="match status" value="1"/>
</dbReference>
<feature type="region of interest" description="Disordered" evidence="6">
    <location>
        <begin position="880"/>
        <end position="900"/>
    </location>
</feature>
<proteinExistence type="predicted"/>
<evidence type="ECO:0000256" key="2">
    <source>
        <dbReference type="ARBA" id="ARBA00022771"/>
    </source>
</evidence>
<dbReference type="SUPFAM" id="SSF53720">
    <property type="entry name" value="ALDH-like"/>
    <property type="match status" value="1"/>
</dbReference>
<evidence type="ECO:0000313" key="9">
    <source>
        <dbReference type="Proteomes" id="UP000194280"/>
    </source>
</evidence>
<gene>
    <name evidence="8" type="ORF">BTJ68_03818</name>
</gene>
<feature type="compositionally biased region" description="Low complexity" evidence="6">
    <location>
        <begin position="945"/>
        <end position="957"/>
    </location>
</feature>